<keyword evidence="2" id="KW-1185">Reference proteome</keyword>
<proteinExistence type="predicted"/>
<protein>
    <submittedName>
        <fullName evidence="1">Uncharacterized protein</fullName>
    </submittedName>
</protein>
<dbReference type="GeneID" id="83198023"/>
<dbReference type="RefSeq" id="XP_058333861.1">
    <property type="nucleotide sequence ID" value="XM_058470720.1"/>
</dbReference>
<reference evidence="1" key="1">
    <citation type="submission" date="2022-11" db="EMBL/GenBank/DDBJ databases">
        <authorList>
            <person name="Petersen C."/>
        </authorList>
    </citation>
    <scope>NUCLEOTIDE SEQUENCE</scope>
    <source>
        <strain evidence="1">IBT 19713</strain>
    </source>
</reference>
<dbReference type="Proteomes" id="UP001150941">
    <property type="component" value="Unassembled WGS sequence"/>
</dbReference>
<comment type="caution">
    <text evidence="1">The sequence shown here is derived from an EMBL/GenBank/DDBJ whole genome shotgun (WGS) entry which is preliminary data.</text>
</comment>
<organism evidence="1 2">
    <name type="scientific">Penicillium chermesinum</name>
    <dbReference type="NCBI Taxonomy" id="63820"/>
    <lineage>
        <taxon>Eukaryota</taxon>
        <taxon>Fungi</taxon>
        <taxon>Dikarya</taxon>
        <taxon>Ascomycota</taxon>
        <taxon>Pezizomycotina</taxon>
        <taxon>Eurotiomycetes</taxon>
        <taxon>Eurotiomycetidae</taxon>
        <taxon>Eurotiales</taxon>
        <taxon>Aspergillaceae</taxon>
        <taxon>Penicillium</taxon>
    </lineage>
</organism>
<sequence length="67" mass="7646">MRERQELEPVAEQKRVLRQENVMRGIRAGVVHPAPFITSSANHIVKPLIPRRLQQLSSTNTSLEFPS</sequence>
<gene>
    <name evidence="1" type="ORF">N7468_001423</name>
</gene>
<dbReference type="EMBL" id="JAPQKS010000002">
    <property type="protein sequence ID" value="KAJ5246440.1"/>
    <property type="molecule type" value="Genomic_DNA"/>
</dbReference>
<dbReference type="AlphaFoldDB" id="A0A9W9PGN2"/>
<evidence type="ECO:0000313" key="2">
    <source>
        <dbReference type="Proteomes" id="UP001150941"/>
    </source>
</evidence>
<name>A0A9W9PGN2_9EURO</name>
<accession>A0A9W9PGN2</accession>
<reference evidence="1" key="2">
    <citation type="journal article" date="2023" name="IMA Fungus">
        <title>Comparative genomic study of the Penicillium genus elucidates a diverse pangenome and 15 lateral gene transfer events.</title>
        <authorList>
            <person name="Petersen C."/>
            <person name="Sorensen T."/>
            <person name="Nielsen M.R."/>
            <person name="Sondergaard T.E."/>
            <person name="Sorensen J.L."/>
            <person name="Fitzpatrick D.A."/>
            <person name="Frisvad J.C."/>
            <person name="Nielsen K.L."/>
        </authorList>
    </citation>
    <scope>NUCLEOTIDE SEQUENCE</scope>
    <source>
        <strain evidence="1">IBT 19713</strain>
    </source>
</reference>
<evidence type="ECO:0000313" key="1">
    <source>
        <dbReference type="EMBL" id="KAJ5246440.1"/>
    </source>
</evidence>